<evidence type="ECO:0000256" key="1">
    <source>
        <dbReference type="SAM" id="MobiDB-lite"/>
    </source>
</evidence>
<dbReference type="STRING" id="906689.A0A2I0WQ09"/>
<keyword evidence="3" id="KW-1185">Reference proteome</keyword>
<reference evidence="2 3" key="2">
    <citation type="journal article" date="2017" name="Nature">
        <title>The Apostasia genome and the evolution of orchids.</title>
        <authorList>
            <person name="Zhang G.Q."/>
            <person name="Liu K.W."/>
            <person name="Li Z."/>
            <person name="Lohaus R."/>
            <person name="Hsiao Y.Y."/>
            <person name="Niu S.C."/>
            <person name="Wang J.Y."/>
            <person name="Lin Y.C."/>
            <person name="Xu Q."/>
            <person name="Chen L.J."/>
            <person name="Yoshida K."/>
            <person name="Fujiwara S."/>
            <person name="Wang Z.W."/>
            <person name="Zhang Y.Q."/>
            <person name="Mitsuda N."/>
            <person name="Wang M."/>
            <person name="Liu G.H."/>
            <person name="Pecoraro L."/>
            <person name="Huang H.X."/>
            <person name="Xiao X.J."/>
            <person name="Lin M."/>
            <person name="Wu X.Y."/>
            <person name="Wu W.L."/>
            <person name="Chen Y.Y."/>
            <person name="Chang S.B."/>
            <person name="Sakamoto S."/>
            <person name="Ohme-Takagi M."/>
            <person name="Yagi M."/>
            <person name="Zeng S.J."/>
            <person name="Shen C.Y."/>
            <person name="Yeh C.M."/>
            <person name="Luo Y.B."/>
            <person name="Tsai W.C."/>
            <person name="Van de Peer Y."/>
            <person name="Liu Z.J."/>
        </authorList>
    </citation>
    <scope>NUCLEOTIDE SEQUENCE [LARGE SCALE GENOMIC DNA]</scope>
    <source>
        <tissue evidence="2">The whole plant</tissue>
    </source>
</reference>
<feature type="region of interest" description="Disordered" evidence="1">
    <location>
        <begin position="70"/>
        <end position="135"/>
    </location>
</feature>
<dbReference type="EMBL" id="KZ502486">
    <property type="protein sequence ID" value="PKU77750.1"/>
    <property type="molecule type" value="Genomic_DNA"/>
</dbReference>
<dbReference type="Proteomes" id="UP000233837">
    <property type="component" value="Unassembled WGS sequence"/>
</dbReference>
<dbReference type="AlphaFoldDB" id="A0A2I0WQ09"/>
<proteinExistence type="predicted"/>
<evidence type="ECO:0000313" key="3">
    <source>
        <dbReference type="Proteomes" id="UP000233837"/>
    </source>
</evidence>
<reference evidence="2 3" key="1">
    <citation type="journal article" date="2016" name="Sci. Rep.">
        <title>The Dendrobium catenatum Lindl. genome sequence provides insights into polysaccharide synthase, floral development and adaptive evolution.</title>
        <authorList>
            <person name="Zhang G.Q."/>
            <person name="Xu Q."/>
            <person name="Bian C."/>
            <person name="Tsai W.C."/>
            <person name="Yeh C.M."/>
            <person name="Liu K.W."/>
            <person name="Yoshida K."/>
            <person name="Zhang L.S."/>
            <person name="Chang S.B."/>
            <person name="Chen F."/>
            <person name="Shi Y."/>
            <person name="Su Y.Y."/>
            <person name="Zhang Y.Q."/>
            <person name="Chen L.J."/>
            <person name="Yin Y."/>
            <person name="Lin M."/>
            <person name="Huang H."/>
            <person name="Deng H."/>
            <person name="Wang Z.W."/>
            <person name="Zhu S.L."/>
            <person name="Zhao X."/>
            <person name="Deng C."/>
            <person name="Niu S.C."/>
            <person name="Huang J."/>
            <person name="Wang M."/>
            <person name="Liu G.H."/>
            <person name="Yang H.J."/>
            <person name="Xiao X.J."/>
            <person name="Hsiao Y.Y."/>
            <person name="Wu W.L."/>
            <person name="Chen Y.Y."/>
            <person name="Mitsuda N."/>
            <person name="Ohme-Takagi M."/>
            <person name="Luo Y.B."/>
            <person name="Van de Peer Y."/>
            <person name="Liu Z.J."/>
        </authorList>
    </citation>
    <scope>NUCLEOTIDE SEQUENCE [LARGE SCALE GENOMIC DNA]</scope>
    <source>
        <tissue evidence="2">The whole plant</tissue>
    </source>
</reference>
<dbReference type="OrthoDB" id="769097at2759"/>
<feature type="compositionally biased region" description="Basic and acidic residues" evidence="1">
    <location>
        <begin position="90"/>
        <end position="123"/>
    </location>
</feature>
<name>A0A2I0WQ09_9ASPA</name>
<protein>
    <submittedName>
        <fullName evidence="2">Uncharacterized protein</fullName>
    </submittedName>
</protein>
<gene>
    <name evidence="2" type="ORF">MA16_Dca005582</name>
</gene>
<organism evidence="2 3">
    <name type="scientific">Dendrobium catenatum</name>
    <dbReference type="NCBI Taxonomy" id="906689"/>
    <lineage>
        <taxon>Eukaryota</taxon>
        <taxon>Viridiplantae</taxon>
        <taxon>Streptophyta</taxon>
        <taxon>Embryophyta</taxon>
        <taxon>Tracheophyta</taxon>
        <taxon>Spermatophyta</taxon>
        <taxon>Magnoliopsida</taxon>
        <taxon>Liliopsida</taxon>
        <taxon>Asparagales</taxon>
        <taxon>Orchidaceae</taxon>
        <taxon>Epidendroideae</taxon>
        <taxon>Malaxideae</taxon>
        <taxon>Dendrobiinae</taxon>
        <taxon>Dendrobium</taxon>
    </lineage>
</organism>
<evidence type="ECO:0000313" key="2">
    <source>
        <dbReference type="EMBL" id="PKU77750.1"/>
    </source>
</evidence>
<accession>A0A2I0WQ09</accession>
<sequence>MGCGISRLESGEEIPSGLLPFMRRIHDLKRTKTDVSQRVRRERKDSIVSTTELLRPEERDIDYYDAAVMETSGEKDEVNGKGNETSDSSGKVKEKGIETSDSSEKVNEEKVEKIDKDEEEGRRIGFGREAAAEDEFPGSPSFRFYFTDAAQDHKPDALKSIEEKELLEEKQGLVAGEGSDLKAIKKEKGRKFMTLPKANFLNVRGCYNMNSSNLAAQQGTRILSDKATQGS</sequence>